<dbReference type="Proteomes" id="UP000786693">
    <property type="component" value="Unassembled WGS sequence"/>
</dbReference>
<keyword evidence="1" id="KW-0560">Oxidoreductase</keyword>
<evidence type="ECO:0000313" key="4">
    <source>
        <dbReference type="Proteomes" id="UP000786693"/>
    </source>
</evidence>
<dbReference type="RefSeq" id="WP_220749554.1">
    <property type="nucleotide sequence ID" value="NZ_BPFH01000005.1"/>
</dbReference>
<dbReference type="InterPro" id="IPR006076">
    <property type="entry name" value="FAD-dep_OxRdtase"/>
</dbReference>
<dbReference type="Gene3D" id="3.50.50.60">
    <property type="entry name" value="FAD/NAD(P)-binding domain"/>
    <property type="match status" value="1"/>
</dbReference>
<gene>
    <name evidence="3" type="ORF">JANAI62_26660</name>
</gene>
<accession>A0ABQ4NNQ4</accession>
<dbReference type="Gene3D" id="3.30.9.10">
    <property type="entry name" value="D-Amino Acid Oxidase, subunit A, domain 2"/>
    <property type="match status" value="1"/>
</dbReference>
<protein>
    <submittedName>
        <fullName evidence="3">FAD-dependent oxidoreductase</fullName>
    </submittedName>
</protein>
<keyword evidence="4" id="KW-1185">Reference proteome</keyword>
<dbReference type="Pfam" id="PF01266">
    <property type="entry name" value="DAO"/>
    <property type="match status" value="1"/>
</dbReference>
<sequence>MPGGIVGLAKETVFWSQTAPDFPGLSPLRDNLSCDVAVIGGGLTGLRAALDLADGGAQVVLLEAGDIAQGASGRSGGQVNPMLPVDRPDTLRAAVGTTYFDRMCDAALGSADALFALIRRLGIACDARQAGWVRADHCPRAAGIARENARLWNAHGAGFEVLEADAVEVMTGAKGYVSGVLSPKGGAVQPLALTRGLATACLRAGARIFKRSPVTRMQRDGQRWTLTSGAHHVTAAQVVVATNGYSDGLVPGLKRSVLTLHPIQIATDPLPEERLQSILPEGHTISDTRRLIMYARREATGQIVFGGIGFNLWGLGRRGYAWLMQDAPKIFPSLRGVTWRYRWGGRIALTADRVPHLHEPMPGLTVGLGYNGRGVAMSSIMGGELARRASGIPASDLTFPVTDISPYPAARLQSLGAGLGMAALRMRDRLDIAGWTGQSFTQGVQ</sequence>
<dbReference type="EMBL" id="BPFH01000005">
    <property type="protein sequence ID" value="GIT96043.1"/>
    <property type="molecule type" value="Genomic_DNA"/>
</dbReference>
<proteinExistence type="predicted"/>
<dbReference type="InterPro" id="IPR036188">
    <property type="entry name" value="FAD/NAD-bd_sf"/>
</dbReference>
<comment type="caution">
    <text evidence="3">The sequence shown here is derived from an EMBL/GenBank/DDBJ whole genome shotgun (WGS) entry which is preliminary data.</text>
</comment>
<evidence type="ECO:0000259" key="2">
    <source>
        <dbReference type="Pfam" id="PF01266"/>
    </source>
</evidence>
<evidence type="ECO:0000256" key="1">
    <source>
        <dbReference type="ARBA" id="ARBA00023002"/>
    </source>
</evidence>
<organism evidence="3 4">
    <name type="scientific">Jannaschia pagri</name>
    <dbReference type="NCBI Taxonomy" id="2829797"/>
    <lineage>
        <taxon>Bacteria</taxon>
        <taxon>Pseudomonadati</taxon>
        <taxon>Pseudomonadota</taxon>
        <taxon>Alphaproteobacteria</taxon>
        <taxon>Rhodobacterales</taxon>
        <taxon>Roseobacteraceae</taxon>
        <taxon>Jannaschia</taxon>
    </lineage>
</organism>
<evidence type="ECO:0000313" key="3">
    <source>
        <dbReference type="EMBL" id="GIT96043.1"/>
    </source>
</evidence>
<dbReference type="PANTHER" id="PTHR13847">
    <property type="entry name" value="SARCOSINE DEHYDROGENASE-RELATED"/>
    <property type="match status" value="1"/>
</dbReference>
<dbReference type="SUPFAM" id="SSF51905">
    <property type="entry name" value="FAD/NAD(P)-binding domain"/>
    <property type="match status" value="1"/>
</dbReference>
<reference evidence="3 4" key="1">
    <citation type="submission" date="2021-05" db="EMBL/GenBank/DDBJ databases">
        <title>Bacteria Genome sequencing.</title>
        <authorList>
            <person name="Takabe Y."/>
            <person name="Nakajima Y."/>
            <person name="Suzuki S."/>
            <person name="Shiozaki T."/>
        </authorList>
    </citation>
    <scope>NUCLEOTIDE SEQUENCE [LARGE SCALE GENOMIC DNA]</scope>
    <source>
        <strain evidence="3 4">AI_62</strain>
    </source>
</reference>
<dbReference type="PANTHER" id="PTHR13847:SF281">
    <property type="entry name" value="FAD DEPENDENT OXIDOREDUCTASE DOMAIN-CONTAINING PROTEIN"/>
    <property type="match status" value="1"/>
</dbReference>
<feature type="domain" description="FAD dependent oxidoreductase" evidence="2">
    <location>
        <begin position="35"/>
        <end position="388"/>
    </location>
</feature>
<name>A0ABQ4NNQ4_9RHOB</name>